<organism evidence="1 2">
    <name type="scientific">Cetraspora pellucida</name>
    <dbReference type="NCBI Taxonomy" id="1433469"/>
    <lineage>
        <taxon>Eukaryota</taxon>
        <taxon>Fungi</taxon>
        <taxon>Fungi incertae sedis</taxon>
        <taxon>Mucoromycota</taxon>
        <taxon>Glomeromycotina</taxon>
        <taxon>Glomeromycetes</taxon>
        <taxon>Diversisporales</taxon>
        <taxon>Gigasporaceae</taxon>
        <taxon>Cetraspora</taxon>
    </lineage>
</organism>
<protein>
    <submittedName>
        <fullName evidence="1">1144_t:CDS:1</fullName>
    </submittedName>
</protein>
<sequence>CSNSESLDQDPLTLVLGSILILDKTAAFWNVTVALWDETVTS</sequence>
<comment type="caution">
    <text evidence="1">The sequence shown here is derived from an EMBL/GenBank/DDBJ whole genome shotgun (WGS) entry which is preliminary data.</text>
</comment>
<accession>A0ACA9PNT9</accession>
<gene>
    <name evidence="1" type="ORF">SPELUC_LOCUS12194</name>
</gene>
<evidence type="ECO:0000313" key="1">
    <source>
        <dbReference type="EMBL" id="CAG8717205.1"/>
    </source>
</evidence>
<name>A0ACA9PNT9_9GLOM</name>
<proteinExistence type="predicted"/>
<dbReference type="Proteomes" id="UP000789366">
    <property type="component" value="Unassembled WGS sequence"/>
</dbReference>
<evidence type="ECO:0000313" key="2">
    <source>
        <dbReference type="Proteomes" id="UP000789366"/>
    </source>
</evidence>
<dbReference type="EMBL" id="CAJVPW010028028">
    <property type="protein sequence ID" value="CAG8717205.1"/>
    <property type="molecule type" value="Genomic_DNA"/>
</dbReference>
<reference evidence="1" key="1">
    <citation type="submission" date="2021-06" db="EMBL/GenBank/DDBJ databases">
        <authorList>
            <person name="Kallberg Y."/>
            <person name="Tangrot J."/>
            <person name="Rosling A."/>
        </authorList>
    </citation>
    <scope>NUCLEOTIDE SEQUENCE</scope>
    <source>
        <strain evidence="1">28 12/20/2015</strain>
    </source>
</reference>
<feature type="non-terminal residue" evidence="1">
    <location>
        <position position="1"/>
    </location>
</feature>
<feature type="non-terminal residue" evidence="1">
    <location>
        <position position="42"/>
    </location>
</feature>
<keyword evidence="2" id="KW-1185">Reference proteome</keyword>